<dbReference type="OrthoDB" id="1451979at2"/>
<reference evidence="2 4" key="2">
    <citation type="submission" date="2016-09" db="EMBL/GenBank/DDBJ databases">
        <title>Genome Sequence of Salegentibacter salarius,Isolated from a Marine Solar Saltern of the Yellow Sea in South Korea.</title>
        <authorList>
            <person name="Zheng Q."/>
            <person name="Liu Y."/>
        </authorList>
    </citation>
    <scope>NUCLEOTIDE SEQUENCE [LARGE SCALE GENOMIC DNA]</scope>
    <source>
        <strain evidence="2 4">KCTC 12974</strain>
    </source>
</reference>
<evidence type="ECO:0000313" key="2">
    <source>
        <dbReference type="EMBL" id="OEY71909.1"/>
    </source>
</evidence>
<keyword evidence="1" id="KW-1133">Transmembrane helix</keyword>
<feature type="transmembrane region" description="Helical" evidence="1">
    <location>
        <begin position="60"/>
        <end position="76"/>
    </location>
</feature>
<sequence length="179" mass="21591">MRTKEIKEFLPLAILSIIGLVSVLQVLLTDYTFNYRQYIGLSLLMVCGIFFFTDRRLYRYFFGITLILGTLNLIAFSTYIFAFYFIFFPIQILPFIFLVVYLIKYRERISDLYFRSIQKSEEEEQEYYDRKLKRFKEKFSELSDPEIEDKLNQELVPEAKQALIELIENRNQKTHHNNI</sequence>
<dbReference type="AlphaFoldDB" id="A0A2N0TR87"/>
<keyword evidence="4" id="KW-1185">Reference proteome</keyword>
<feature type="transmembrane region" description="Helical" evidence="1">
    <location>
        <begin position="9"/>
        <end position="29"/>
    </location>
</feature>
<reference evidence="3 5" key="1">
    <citation type="submission" date="2015-10" db="EMBL/GenBank/DDBJ databases">
        <title>Draft genome sequence of Salegentibacter salinarum KCTC 12975.</title>
        <authorList>
            <person name="Lin W."/>
            <person name="Zheng Q."/>
        </authorList>
    </citation>
    <scope>NUCLEOTIDE SEQUENCE [LARGE SCALE GENOMIC DNA]</scope>
    <source>
        <strain evidence="3 5">KCTC 12974</strain>
    </source>
</reference>
<dbReference type="Proteomes" id="UP000232533">
    <property type="component" value="Unassembled WGS sequence"/>
</dbReference>
<dbReference type="Proteomes" id="UP000176009">
    <property type="component" value="Unassembled WGS sequence"/>
</dbReference>
<keyword evidence="1" id="KW-0812">Transmembrane</keyword>
<feature type="transmembrane region" description="Helical" evidence="1">
    <location>
        <begin position="35"/>
        <end position="53"/>
    </location>
</feature>
<evidence type="ECO:0000256" key="1">
    <source>
        <dbReference type="SAM" id="Phobius"/>
    </source>
</evidence>
<comment type="caution">
    <text evidence="3">The sequence shown here is derived from an EMBL/GenBank/DDBJ whole genome shotgun (WGS) entry which is preliminary data.</text>
</comment>
<name>A0A2N0TR87_9FLAO</name>
<gene>
    <name evidence="3" type="ORF">APR40_14900</name>
    <name evidence="2" type="ORF">BHS39_14930</name>
</gene>
<dbReference type="EMBL" id="MJBR01000033">
    <property type="protein sequence ID" value="OEY71909.1"/>
    <property type="molecule type" value="Genomic_DNA"/>
</dbReference>
<accession>A0A2N0TR87</accession>
<dbReference type="RefSeq" id="WP_070054813.1">
    <property type="nucleotide sequence ID" value="NZ_FVZF01000039.1"/>
</dbReference>
<feature type="transmembrane region" description="Helical" evidence="1">
    <location>
        <begin position="82"/>
        <end position="103"/>
    </location>
</feature>
<proteinExistence type="predicted"/>
<organism evidence="3 5">
    <name type="scientific">Salegentibacter salarius</name>
    <dbReference type="NCBI Taxonomy" id="435906"/>
    <lineage>
        <taxon>Bacteria</taxon>
        <taxon>Pseudomonadati</taxon>
        <taxon>Bacteroidota</taxon>
        <taxon>Flavobacteriia</taxon>
        <taxon>Flavobacteriales</taxon>
        <taxon>Flavobacteriaceae</taxon>
        <taxon>Salegentibacter</taxon>
    </lineage>
</organism>
<keyword evidence="1" id="KW-0472">Membrane</keyword>
<dbReference type="EMBL" id="LKTR01000039">
    <property type="protein sequence ID" value="PKD17257.1"/>
    <property type="molecule type" value="Genomic_DNA"/>
</dbReference>
<protein>
    <submittedName>
        <fullName evidence="3">Uncharacterized protein</fullName>
    </submittedName>
</protein>
<evidence type="ECO:0000313" key="5">
    <source>
        <dbReference type="Proteomes" id="UP000232533"/>
    </source>
</evidence>
<evidence type="ECO:0000313" key="4">
    <source>
        <dbReference type="Proteomes" id="UP000176009"/>
    </source>
</evidence>
<evidence type="ECO:0000313" key="3">
    <source>
        <dbReference type="EMBL" id="PKD17257.1"/>
    </source>
</evidence>